<keyword evidence="2" id="KW-1133">Transmembrane helix</keyword>
<keyword evidence="2" id="KW-0472">Membrane</keyword>
<dbReference type="AlphaFoldDB" id="A0AAP5TA54"/>
<dbReference type="EMBL" id="JAWLUK010000020">
    <property type="protein sequence ID" value="MDV7177949.1"/>
    <property type="molecule type" value="Genomic_DNA"/>
</dbReference>
<reference evidence="3" key="1">
    <citation type="submission" date="2023-10" db="EMBL/GenBank/DDBJ databases">
        <title>Development of a sustainable strategy for remediation of hydrocarbon-contaminated territories based on the waste exchange concept.</title>
        <authorList>
            <person name="Krivoruchko A."/>
        </authorList>
    </citation>
    <scope>NUCLEOTIDE SEQUENCE</scope>
    <source>
        <strain evidence="3">IEGM 1325</strain>
    </source>
</reference>
<protein>
    <submittedName>
        <fullName evidence="3">Uncharacterized protein</fullName>
    </submittedName>
</protein>
<gene>
    <name evidence="3" type="ORF">R4064_09985</name>
</gene>
<evidence type="ECO:0000313" key="4">
    <source>
        <dbReference type="Proteomes" id="UP001185728"/>
    </source>
</evidence>
<evidence type="ECO:0000256" key="1">
    <source>
        <dbReference type="SAM" id="MobiDB-lite"/>
    </source>
</evidence>
<name>A0AAP5TA54_9MICC</name>
<dbReference type="RefSeq" id="WP_317676992.1">
    <property type="nucleotide sequence ID" value="NZ_JAWLUK010000020.1"/>
</dbReference>
<keyword evidence="2" id="KW-0812">Transmembrane</keyword>
<comment type="caution">
    <text evidence="3">The sequence shown here is derived from an EMBL/GenBank/DDBJ whole genome shotgun (WGS) entry which is preliminary data.</text>
</comment>
<feature type="transmembrane region" description="Helical" evidence="2">
    <location>
        <begin position="30"/>
        <end position="50"/>
    </location>
</feature>
<accession>A0AAP5TA54</accession>
<evidence type="ECO:0000256" key="2">
    <source>
        <dbReference type="SAM" id="Phobius"/>
    </source>
</evidence>
<proteinExistence type="predicted"/>
<feature type="region of interest" description="Disordered" evidence="1">
    <location>
        <begin position="1"/>
        <end position="23"/>
    </location>
</feature>
<feature type="transmembrane region" description="Helical" evidence="2">
    <location>
        <begin position="56"/>
        <end position="75"/>
    </location>
</feature>
<evidence type="ECO:0000313" key="3">
    <source>
        <dbReference type="EMBL" id="MDV7177949.1"/>
    </source>
</evidence>
<organism evidence="3 4">
    <name type="scientific">Micrococcus yunnanensis</name>
    <dbReference type="NCBI Taxonomy" id="566027"/>
    <lineage>
        <taxon>Bacteria</taxon>
        <taxon>Bacillati</taxon>
        <taxon>Actinomycetota</taxon>
        <taxon>Actinomycetes</taxon>
        <taxon>Micrococcales</taxon>
        <taxon>Micrococcaceae</taxon>
        <taxon>Micrococcus</taxon>
    </lineage>
</organism>
<sequence length="88" mass="8943">MTGSILDHPTPTTSRASDPAAEQAQRDSECVAFFVALVTAAVVMLGLSLFTGVEGLLRLALTAGAGLLAGAFAWATARPVLEDDAPGD</sequence>
<dbReference type="Proteomes" id="UP001185728">
    <property type="component" value="Unassembled WGS sequence"/>
</dbReference>